<proteinExistence type="predicted"/>
<dbReference type="InterPro" id="IPR036855">
    <property type="entry name" value="Znf_CCCH_sf"/>
</dbReference>
<dbReference type="GO" id="GO:0008270">
    <property type="term" value="F:zinc ion binding"/>
    <property type="evidence" value="ECO:0007669"/>
    <property type="project" value="UniProtKB-KW"/>
</dbReference>
<feature type="domain" description="C3H1-type" evidence="6">
    <location>
        <begin position="352"/>
        <end position="380"/>
    </location>
</feature>
<dbReference type="SUPFAM" id="SSF90229">
    <property type="entry name" value="CCCH zinc finger"/>
    <property type="match status" value="1"/>
</dbReference>
<dbReference type="EMBL" id="CYKH01001766">
    <property type="protein sequence ID" value="CUG89731.1"/>
    <property type="molecule type" value="Genomic_DNA"/>
</dbReference>
<feature type="compositionally biased region" description="Low complexity" evidence="5">
    <location>
        <begin position="568"/>
        <end position="583"/>
    </location>
</feature>
<dbReference type="PANTHER" id="PTHR37562">
    <property type="entry name" value="C3H1-TYPE DOMAIN-CONTAINING PROTEIN-RELATED"/>
    <property type="match status" value="1"/>
</dbReference>
<keyword evidence="1 4" id="KW-0479">Metal-binding</keyword>
<evidence type="ECO:0000256" key="5">
    <source>
        <dbReference type="SAM" id="MobiDB-lite"/>
    </source>
</evidence>
<feature type="zinc finger region" description="C3H1-type" evidence="4">
    <location>
        <begin position="352"/>
        <end position="380"/>
    </location>
</feature>
<feature type="region of interest" description="Disordered" evidence="5">
    <location>
        <begin position="251"/>
        <end position="273"/>
    </location>
</feature>
<feature type="compositionally biased region" description="Pro residues" evidence="5">
    <location>
        <begin position="404"/>
        <end position="425"/>
    </location>
</feature>
<feature type="region of interest" description="Disordered" evidence="5">
    <location>
        <begin position="384"/>
        <end position="427"/>
    </location>
</feature>
<keyword evidence="8" id="KW-1185">Reference proteome</keyword>
<reference evidence="8" key="1">
    <citation type="submission" date="2015-09" db="EMBL/GenBank/DDBJ databases">
        <authorList>
            <consortium name="Pathogen Informatics"/>
        </authorList>
    </citation>
    <scope>NUCLEOTIDE SEQUENCE [LARGE SCALE GENOMIC DNA]</scope>
    <source>
        <strain evidence="8">Lake Konstanz</strain>
    </source>
</reference>
<dbReference type="PROSITE" id="PS50103">
    <property type="entry name" value="ZF_C3H1"/>
    <property type="match status" value="1"/>
</dbReference>
<evidence type="ECO:0000256" key="1">
    <source>
        <dbReference type="ARBA" id="ARBA00022723"/>
    </source>
</evidence>
<feature type="region of interest" description="Disordered" evidence="5">
    <location>
        <begin position="517"/>
        <end position="583"/>
    </location>
</feature>
<feature type="compositionally biased region" description="Low complexity" evidence="5">
    <location>
        <begin position="51"/>
        <end position="66"/>
    </location>
</feature>
<organism evidence="7 8">
    <name type="scientific">Bodo saltans</name>
    <name type="common">Flagellated protozoan</name>
    <dbReference type="NCBI Taxonomy" id="75058"/>
    <lineage>
        <taxon>Eukaryota</taxon>
        <taxon>Discoba</taxon>
        <taxon>Euglenozoa</taxon>
        <taxon>Kinetoplastea</taxon>
        <taxon>Metakinetoplastina</taxon>
        <taxon>Eubodonida</taxon>
        <taxon>Bodonidae</taxon>
        <taxon>Bodo</taxon>
    </lineage>
</organism>
<evidence type="ECO:0000256" key="4">
    <source>
        <dbReference type="PROSITE-ProRule" id="PRU00723"/>
    </source>
</evidence>
<dbReference type="PANTHER" id="PTHR37562:SF5">
    <property type="entry name" value="C3H1-TYPE DOMAIN-CONTAINING PROTEIN"/>
    <property type="match status" value="1"/>
</dbReference>
<dbReference type="InterPro" id="IPR000571">
    <property type="entry name" value="Znf_CCCH"/>
</dbReference>
<feature type="compositionally biased region" description="Low complexity" evidence="5">
    <location>
        <begin position="91"/>
        <end position="102"/>
    </location>
</feature>
<dbReference type="VEuPathDB" id="TriTrypDB:BSAL_23125"/>
<dbReference type="OrthoDB" id="265008at2759"/>
<feature type="compositionally biased region" description="Basic and acidic residues" evidence="5">
    <location>
        <begin position="79"/>
        <end position="90"/>
    </location>
</feature>
<dbReference type="AlphaFoldDB" id="A0A0S4JI62"/>
<feature type="compositionally biased region" description="Low complexity" evidence="5">
    <location>
        <begin position="385"/>
        <end position="394"/>
    </location>
</feature>
<keyword evidence="2 4" id="KW-0863">Zinc-finger</keyword>
<evidence type="ECO:0000313" key="7">
    <source>
        <dbReference type="EMBL" id="CUG89731.1"/>
    </source>
</evidence>
<feature type="compositionally biased region" description="Low complexity" evidence="5">
    <location>
        <begin position="12"/>
        <end position="23"/>
    </location>
</feature>
<evidence type="ECO:0000313" key="8">
    <source>
        <dbReference type="Proteomes" id="UP000051952"/>
    </source>
</evidence>
<sequence length="583" mass="62183">MAGVPASNPLMADDAASVASTSSGRQSPSQEFGGFLCVTNDDDRPPSPGNASTSSAHSRASSSSASTWRRNNPYNLKRKNSEDGSRDSNRSPHSSSRQAASHSHSDHVLQAAAVYGASGASFGNASHSAVEGFIFDVSHISAGDDGQALLRKSSSSWTSTSSTFDKASGRVLERSGAELHHKNDLTARNSTAQDAAATWGGGGYVVSEGAPTATRSTNAALTVESPVIISDSEVQLSSTNSFLVKEQVAHISSPTAPHPPPHRQTNGGPHSALDGPFECFPPGLTITVFAPNNAQGQPQHIPSERIIRTAGASNVYQVLLCAQKQRDEKLAEVFRTTGKMPSTIPQVKQPHSLKPKHCAHFQFKKVCNLGSDCNFIHSMLPQSNTPTPSGGSSSRHSPEVFGSPLPPPPPPVQAPTSQPPLPPPQYTHHSIVQQSFTVAPAPVDPYAQQRPQQSVSSPYSVQGIIPAPAIPVPHGHEGGYYQQQRSAPNAPMYMAPQQFQQQPHMYHQNIHVAAPSAAAPPNQPPPHHMYSMSHYQQQQLPPQGHSIAYPPQQLAQGPPGHAPYFATQQQQQPFVQQHHQAGW</sequence>
<gene>
    <name evidence="7" type="ORF">BSAL_23125</name>
</gene>
<evidence type="ECO:0000256" key="2">
    <source>
        <dbReference type="ARBA" id="ARBA00022771"/>
    </source>
</evidence>
<dbReference type="Proteomes" id="UP000051952">
    <property type="component" value="Unassembled WGS sequence"/>
</dbReference>
<name>A0A0S4JI62_BODSA</name>
<protein>
    <recommendedName>
        <fullName evidence="6">C3H1-type domain-containing protein</fullName>
    </recommendedName>
</protein>
<accession>A0A0S4JI62</accession>
<feature type="region of interest" description="Disordered" evidence="5">
    <location>
        <begin position="1"/>
        <end position="106"/>
    </location>
</feature>
<keyword evidence="3 4" id="KW-0862">Zinc</keyword>
<evidence type="ECO:0000256" key="3">
    <source>
        <dbReference type="ARBA" id="ARBA00022833"/>
    </source>
</evidence>
<evidence type="ECO:0000259" key="6">
    <source>
        <dbReference type="PROSITE" id="PS50103"/>
    </source>
</evidence>